<sequence length="298" mass="31952">MPRFTPEQVRRRQIVAGALALLLVLVIGGCTITLIGALRGDDDPQALTDPAPFRADDAAMSAAATPEGAAALENLPEGVELAADEVMGIDVSSHQQDVDWAQVAADGYSFAYIKATEGSGFTDTHFRQNWDGAKAAGLTPGAYHYFTLCSPGAQQAQDFLVAAPPDDSALPPALDLEFDGACDDRPEAERAQAEIDAFTAVIEEAWGRRVVVYSSSEWREHYGLPVADGRPDWLFSQRERPAQEDWSVWQLRFDGTVSGISGGVDIDVARIEVLREHAAIPEGEGAITHEIGGFDDAG</sequence>
<dbReference type="PROSITE" id="PS51257">
    <property type="entry name" value="PROKAR_LIPOPROTEIN"/>
    <property type="match status" value="1"/>
</dbReference>
<comment type="similarity">
    <text evidence="1">Belongs to the glycosyl hydrolase 25 family.</text>
</comment>
<dbReference type="Gene3D" id="3.20.20.80">
    <property type="entry name" value="Glycosidases"/>
    <property type="match status" value="1"/>
</dbReference>
<comment type="caution">
    <text evidence="5">The sequence shown here is derived from an EMBL/GenBank/DDBJ whole genome shotgun (WGS) entry which is preliminary data.</text>
</comment>
<evidence type="ECO:0000313" key="5">
    <source>
        <dbReference type="EMBL" id="HJG90752.1"/>
    </source>
</evidence>
<keyword evidence="4" id="KW-0472">Membrane</keyword>
<dbReference type="GO" id="GO:0003796">
    <property type="term" value="F:lysozyme activity"/>
    <property type="evidence" value="ECO:0007669"/>
    <property type="project" value="InterPro"/>
</dbReference>
<keyword evidence="4" id="KW-1133">Transmembrane helix</keyword>
<dbReference type="PANTHER" id="PTHR34135:SF2">
    <property type="entry name" value="LYSOZYME"/>
    <property type="match status" value="1"/>
</dbReference>
<dbReference type="Pfam" id="PF01183">
    <property type="entry name" value="Glyco_hydro_25"/>
    <property type="match status" value="1"/>
</dbReference>
<dbReference type="PANTHER" id="PTHR34135">
    <property type="entry name" value="LYSOZYME"/>
    <property type="match status" value="1"/>
</dbReference>
<gene>
    <name evidence="5" type="ORF">K8V81_03410</name>
</gene>
<dbReference type="GO" id="GO:0009253">
    <property type="term" value="P:peptidoglycan catabolic process"/>
    <property type="evidence" value="ECO:0007669"/>
    <property type="project" value="InterPro"/>
</dbReference>
<proteinExistence type="inferred from homology"/>
<evidence type="ECO:0000256" key="3">
    <source>
        <dbReference type="ARBA" id="ARBA00023295"/>
    </source>
</evidence>
<protein>
    <submittedName>
        <fullName evidence="5">Lysozyme</fullName>
    </submittedName>
</protein>
<dbReference type="InterPro" id="IPR002053">
    <property type="entry name" value="Glyco_hydro_25"/>
</dbReference>
<evidence type="ECO:0000313" key="6">
    <source>
        <dbReference type="Proteomes" id="UP000742460"/>
    </source>
</evidence>
<evidence type="ECO:0000256" key="2">
    <source>
        <dbReference type="ARBA" id="ARBA00022801"/>
    </source>
</evidence>
<keyword evidence="3" id="KW-0326">Glycosidase</keyword>
<feature type="transmembrane region" description="Helical" evidence="4">
    <location>
        <begin position="14"/>
        <end position="38"/>
    </location>
</feature>
<keyword evidence="2" id="KW-0378">Hydrolase</keyword>
<dbReference type="InterPro" id="IPR018077">
    <property type="entry name" value="Glyco_hydro_fam25_subgr"/>
</dbReference>
<keyword evidence="4" id="KW-0812">Transmembrane</keyword>
<dbReference type="Proteomes" id="UP000742460">
    <property type="component" value="Unassembled WGS sequence"/>
</dbReference>
<dbReference type="GO" id="GO:0016052">
    <property type="term" value="P:carbohydrate catabolic process"/>
    <property type="evidence" value="ECO:0007669"/>
    <property type="project" value="TreeGrafter"/>
</dbReference>
<dbReference type="SMART" id="SM00641">
    <property type="entry name" value="Glyco_25"/>
    <property type="match status" value="1"/>
</dbReference>
<dbReference type="GO" id="GO:0016998">
    <property type="term" value="P:cell wall macromolecule catabolic process"/>
    <property type="evidence" value="ECO:0007669"/>
    <property type="project" value="InterPro"/>
</dbReference>
<reference evidence="5" key="1">
    <citation type="journal article" date="2021" name="PeerJ">
        <title>Extensive microbial diversity within the chicken gut microbiome revealed by metagenomics and culture.</title>
        <authorList>
            <person name="Gilroy R."/>
            <person name="Ravi A."/>
            <person name="Getino M."/>
            <person name="Pursley I."/>
            <person name="Horton D.L."/>
            <person name="Alikhan N.F."/>
            <person name="Baker D."/>
            <person name="Gharbi K."/>
            <person name="Hall N."/>
            <person name="Watson M."/>
            <person name="Adriaenssens E.M."/>
            <person name="Foster-Nyarko E."/>
            <person name="Jarju S."/>
            <person name="Secka A."/>
            <person name="Antonio M."/>
            <person name="Oren A."/>
            <person name="Chaudhuri R.R."/>
            <person name="La Ragione R."/>
            <person name="Hildebrand F."/>
            <person name="Pallen M.J."/>
        </authorList>
    </citation>
    <scope>NUCLEOTIDE SEQUENCE</scope>
    <source>
        <strain evidence="5">ChiGjej5B5-22894</strain>
    </source>
</reference>
<name>A0A921MV70_9MICO</name>
<dbReference type="EMBL" id="DYUE01000091">
    <property type="protein sequence ID" value="HJG90752.1"/>
    <property type="molecule type" value="Genomic_DNA"/>
</dbReference>
<organism evidence="5 6">
    <name type="scientific">Brachybacterium massiliense</name>
    <dbReference type="NCBI Taxonomy" id="1755098"/>
    <lineage>
        <taxon>Bacteria</taxon>
        <taxon>Bacillati</taxon>
        <taxon>Actinomycetota</taxon>
        <taxon>Actinomycetes</taxon>
        <taxon>Micrococcales</taxon>
        <taxon>Dermabacteraceae</taxon>
        <taxon>Brachybacterium</taxon>
    </lineage>
</organism>
<accession>A0A921MV70</accession>
<dbReference type="AlphaFoldDB" id="A0A921MV70"/>
<dbReference type="SUPFAM" id="SSF51445">
    <property type="entry name" value="(Trans)glycosidases"/>
    <property type="match status" value="1"/>
</dbReference>
<dbReference type="InterPro" id="IPR017853">
    <property type="entry name" value="GH"/>
</dbReference>
<evidence type="ECO:0000256" key="1">
    <source>
        <dbReference type="ARBA" id="ARBA00010646"/>
    </source>
</evidence>
<evidence type="ECO:0000256" key="4">
    <source>
        <dbReference type="SAM" id="Phobius"/>
    </source>
</evidence>
<dbReference type="PROSITE" id="PS51904">
    <property type="entry name" value="GLYCOSYL_HYDROL_F25_2"/>
    <property type="match status" value="1"/>
</dbReference>
<reference evidence="5" key="2">
    <citation type="submission" date="2021-09" db="EMBL/GenBank/DDBJ databases">
        <authorList>
            <person name="Gilroy R."/>
        </authorList>
    </citation>
    <scope>NUCLEOTIDE SEQUENCE</scope>
    <source>
        <strain evidence="5">ChiGjej5B5-22894</strain>
    </source>
</reference>